<feature type="region of interest" description="Disordered" evidence="1">
    <location>
        <begin position="394"/>
        <end position="419"/>
    </location>
</feature>
<evidence type="ECO:0000256" key="1">
    <source>
        <dbReference type="SAM" id="MobiDB-lite"/>
    </source>
</evidence>
<protein>
    <submittedName>
        <fullName evidence="2">Uncharacterized protein</fullName>
    </submittedName>
</protein>
<reference evidence="2" key="1">
    <citation type="submission" date="2022-10" db="EMBL/GenBank/DDBJ databases">
        <title>The complete genomes of actinobacterial strains from the NBC collection.</title>
        <authorList>
            <person name="Joergensen T.S."/>
            <person name="Alvarez Arevalo M."/>
            <person name="Sterndorff E.B."/>
            <person name="Faurdal D."/>
            <person name="Vuksanovic O."/>
            <person name="Mourched A.-S."/>
            <person name="Charusanti P."/>
            <person name="Shaw S."/>
            <person name="Blin K."/>
            <person name="Weber T."/>
        </authorList>
    </citation>
    <scope>NUCLEOTIDE SEQUENCE</scope>
    <source>
        <strain evidence="2">NBC_01432</strain>
    </source>
</reference>
<proteinExistence type="predicted"/>
<evidence type="ECO:0000313" key="2">
    <source>
        <dbReference type="EMBL" id="WUX50106.1"/>
    </source>
</evidence>
<feature type="compositionally biased region" description="Gly residues" evidence="1">
    <location>
        <begin position="11"/>
        <end position="20"/>
    </location>
</feature>
<organism evidence="2 3">
    <name type="scientific">Streptomyces niveus</name>
    <name type="common">Streptomyces spheroides</name>
    <dbReference type="NCBI Taxonomy" id="193462"/>
    <lineage>
        <taxon>Bacteria</taxon>
        <taxon>Bacillati</taxon>
        <taxon>Actinomycetota</taxon>
        <taxon>Actinomycetes</taxon>
        <taxon>Kitasatosporales</taxon>
        <taxon>Streptomycetaceae</taxon>
        <taxon>Streptomyces</taxon>
    </lineage>
</organism>
<sequence>MKMRRKSWGGKVQGLAGGVGQSEEGEDFGEGLADEFTAHAGVFAAAVPLEQQGCRRVPDAFFVVVGGQERDGAGPRIADAADDGGQDIGEFGADEQDPFLIRLGGGNLKEGDDLAGGGQAVLDHRVVAEFQHLLDAGAGVAQDLHCGPGPERPVLGGVEVEQNPVPVAGRGAGGIHRADEHRVVDGEGGARRHGKKGLQALQSVAVVVGGGLRERLQGREAFAGPLIHAGLDPLDALAVRGLGFPDRTRRRPRPPPGRLFHRPPGDVEVEGAHRDEQQGPVGAFDHRLLDGAVGELPPPDAGPEALLPRGGDAGRQVEGVDAGVVPFQVGPEVAGQGTGEVVQRAVVQSWPALFEVVDQQLADRRAGHTVPVDELLAAQLTGDAVEVAEGDRGVGGQVSQLPQPRVEERATGLVEASLP</sequence>
<dbReference type="RefSeq" id="WP_329073647.1">
    <property type="nucleotide sequence ID" value="NZ_CP109495.1"/>
</dbReference>
<gene>
    <name evidence="2" type="ORF">OG442_00145</name>
</gene>
<feature type="region of interest" description="Disordered" evidence="1">
    <location>
        <begin position="290"/>
        <end position="314"/>
    </location>
</feature>
<evidence type="ECO:0000313" key="3">
    <source>
        <dbReference type="Proteomes" id="UP001432209"/>
    </source>
</evidence>
<keyword evidence="3" id="KW-1185">Reference proteome</keyword>
<dbReference type="EMBL" id="CP109495">
    <property type="protein sequence ID" value="WUX50106.1"/>
    <property type="molecule type" value="Genomic_DNA"/>
</dbReference>
<dbReference type="Proteomes" id="UP001432209">
    <property type="component" value="Chromosome"/>
</dbReference>
<name>A0ABZ1ZV04_STRNV</name>
<feature type="region of interest" description="Disordered" evidence="1">
    <location>
        <begin position="244"/>
        <end position="273"/>
    </location>
</feature>
<accession>A0ABZ1ZV04</accession>
<feature type="region of interest" description="Disordered" evidence="1">
    <location>
        <begin position="1"/>
        <end position="27"/>
    </location>
</feature>